<dbReference type="OrthoDB" id="47732at2759"/>
<dbReference type="InParanoid" id="A0A066W3N4"/>
<accession>A0A066W3N4</accession>
<dbReference type="PANTHER" id="PTHR33911">
    <property type="entry name" value="RRNA-PROCESSING PROTEIN EFG1"/>
    <property type="match status" value="1"/>
</dbReference>
<keyword evidence="6 8" id="KW-0175">Coiled coil</keyword>
<dbReference type="STRING" id="1037660.A0A066W3N4"/>
<feature type="compositionally biased region" description="Basic and acidic residues" evidence="9">
    <location>
        <begin position="195"/>
        <end position="205"/>
    </location>
</feature>
<feature type="compositionally biased region" description="Polar residues" evidence="9">
    <location>
        <begin position="359"/>
        <end position="371"/>
    </location>
</feature>
<evidence type="ECO:0000256" key="7">
    <source>
        <dbReference type="ARBA" id="ARBA00023242"/>
    </source>
</evidence>
<dbReference type="PANTHER" id="PTHR33911:SF1">
    <property type="entry name" value="RRNA-PROCESSING PROTEIN EFG1"/>
    <property type="match status" value="1"/>
</dbReference>
<evidence type="ECO:0000256" key="8">
    <source>
        <dbReference type="SAM" id="Coils"/>
    </source>
</evidence>
<name>A0A066W3N4_TILAU</name>
<keyword evidence="7" id="KW-0539">Nucleus</keyword>
<evidence type="ECO:0000313" key="11">
    <source>
        <dbReference type="Proteomes" id="UP000027361"/>
    </source>
</evidence>
<organism evidence="10 11">
    <name type="scientific">Tilletiaria anomala (strain ATCC 24038 / CBS 436.72 / UBC 951)</name>
    <dbReference type="NCBI Taxonomy" id="1037660"/>
    <lineage>
        <taxon>Eukaryota</taxon>
        <taxon>Fungi</taxon>
        <taxon>Dikarya</taxon>
        <taxon>Basidiomycota</taxon>
        <taxon>Ustilaginomycotina</taxon>
        <taxon>Exobasidiomycetes</taxon>
        <taxon>Georgefischeriales</taxon>
        <taxon>Tilletiariaceae</taxon>
        <taxon>Tilletiaria</taxon>
    </lineage>
</organism>
<evidence type="ECO:0000256" key="6">
    <source>
        <dbReference type="ARBA" id="ARBA00023054"/>
    </source>
</evidence>
<dbReference type="OMA" id="PEVEPNS"/>
<dbReference type="EMBL" id="JMSN01000031">
    <property type="protein sequence ID" value="KDN47168.1"/>
    <property type="molecule type" value="Genomic_DNA"/>
</dbReference>
<reference evidence="10 11" key="1">
    <citation type="submission" date="2014-05" db="EMBL/GenBank/DDBJ databases">
        <title>Draft genome sequence of a rare smut relative, Tilletiaria anomala UBC 951.</title>
        <authorList>
            <consortium name="DOE Joint Genome Institute"/>
            <person name="Toome M."/>
            <person name="Kuo A."/>
            <person name="Henrissat B."/>
            <person name="Lipzen A."/>
            <person name="Tritt A."/>
            <person name="Yoshinaga Y."/>
            <person name="Zane M."/>
            <person name="Barry K."/>
            <person name="Grigoriev I.V."/>
            <person name="Spatafora J.W."/>
            <person name="Aimea M.C."/>
        </authorList>
    </citation>
    <scope>NUCLEOTIDE SEQUENCE [LARGE SCALE GENOMIC DNA]</scope>
    <source>
        <strain evidence="10 11">UBC 951</strain>
    </source>
</reference>
<evidence type="ECO:0000313" key="10">
    <source>
        <dbReference type="EMBL" id="KDN47168.1"/>
    </source>
</evidence>
<dbReference type="AlphaFoldDB" id="A0A066W3N4"/>
<sequence>MTAAASSAAKPHLSINQVKSSLRQTKRLLAKSNLAENVKLEAERRLAALENDLEKAQGVQLEKKNAERYHKVKFFERRKLERRIGKSKKALTLASDTHAKEAAEVNLYNDRVLLNYVLNFPTSQKYVSLLLSAAEQVEAAGEQSDSKGAAGTSQAQSRALAAALAFKEEVEKRMEAGELPDQPEVALSERYKEKRLRAAEPESNHSAKRVNAIKGKSLAKGPHGQSLADAASNTTVSDADLNEDDVIPMVGGESDEHDSSNSESGIADDDRQRNVSSKQVESVVAASGAKPPRKRQRQRGSSDQASGASIPEVEPNSESAATVQGDGLRTSKPRRQRKRSAITGGGVEKGDMRTDKKATVQNAEHTVSDSVSDGKKRRRRGTTKERAKASEKVLQDDFFDI</sequence>
<feature type="compositionally biased region" description="Basic and acidic residues" evidence="9">
    <location>
        <begin position="348"/>
        <end position="358"/>
    </location>
</feature>
<dbReference type="Proteomes" id="UP000027361">
    <property type="component" value="Unassembled WGS sequence"/>
</dbReference>
<dbReference type="InterPro" id="IPR050786">
    <property type="entry name" value="EFG1_rRNA-proc"/>
</dbReference>
<dbReference type="GO" id="GO:0005730">
    <property type="term" value="C:nucleolus"/>
    <property type="evidence" value="ECO:0007669"/>
    <property type="project" value="UniProtKB-SubCell"/>
</dbReference>
<evidence type="ECO:0000256" key="5">
    <source>
        <dbReference type="ARBA" id="ARBA00022552"/>
    </source>
</evidence>
<comment type="subcellular location">
    <subcellularLocation>
        <location evidence="1">Nucleus</location>
        <location evidence="1">Nucleolus</location>
    </subcellularLocation>
</comment>
<feature type="coiled-coil region" evidence="8">
    <location>
        <begin position="32"/>
        <end position="66"/>
    </location>
</feature>
<dbReference type="Pfam" id="PF10153">
    <property type="entry name" value="Efg1"/>
    <property type="match status" value="1"/>
</dbReference>
<evidence type="ECO:0000256" key="1">
    <source>
        <dbReference type="ARBA" id="ARBA00004604"/>
    </source>
</evidence>
<dbReference type="HOGENOM" id="CLU_687320_0_0_1"/>
<dbReference type="RefSeq" id="XP_013243789.1">
    <property type="nucleotide sequence ID" value="XM_013388335.1"/>
</dbReference>
<comment type="similarity">
    <text evidence="2">Belongs to the EFG1 family.</text>
</comment>
<dbReference type="GO" id="GO:0000462">
    <property type="term" value="P:maturation of SSU-rRNA from tricistronic rRNA transcript (SSU-rRNA, 5.8S rRNA, LSU-rRNA)"/>
    <property type="evidence" value="ECO:0007669"/>
    <property type="project" value="TreeGrafter"/>
</dbReference>
<comment type="caution">
    <text evidence="10">The sequence shown here is derived from an EMBL/GenBank/DDBJ whole genome shotgun (WGS) entry which is preliminary data.</text>
</comment>
<gene>
    <name evidence="10" type="ORF">K437DRAFT_267942</name>
</gene>
<feature type="compositionally biased region" description="Basic residues" evidence="9">
    <location>
        <begin position="331"/>
        <end position="340"/>
    </location>
</feature>
<dbReference type="GO" id="GO:0030688">
    <property type="term" value="C:preribosome, small subunit precursor"/>
    <property type="evidence" value="ECO:0007669"/>
    <property type="project" value="TreeGrafter"/>
</dbReference>
<evidence type="ECO:0000256" key="9">
    <source>
        <dbReference type="SAM" id="MobiDB-lite"/>
    </source>
</evidence>
<dbReference type="GeneID" id="25265980"/>
<evidence type="ECO:0000256" key="3">
    <source>
        <dbReference type="ARBA" id="ARBA00018689"/>
    </source>
</evidence>
<keyword evidence="11" id="KW-1185">Reference proteome</keyword>
<proteinExistence type="inferred from homology"/>
<evidence type="ECO:0000256" key="2">
    <source>
        <dbReference type="ARBA" id="ARBA00006916"/>
    </source>
</evidence>
<evidence type="ECO:0000256" key="4">
    <source>
        <dbReference type="ARBA" id="ARBA00019827"/>
    </source>
</evidence>
<dbReference type="InterPro" id="IPR019310">
    <property type="entry name" value="Efg1"/>
</dbReference>
<feature type="region of interest" description="Disordered" evidence="9">
    <location>
        <begin position="195"/>
        <end position="390"/>
    </location>
</feature>
<keyword evidence="5" id="KW-0698">rRNA processing</keyword>
<protein>
    <recommendedName>
        <fullName evidence="3">rRNA-processing protein EFG1</fullName>
    </recommendedName>
    <alternativeName>
        <fullName evidence="4">rRNA-processing protein efg1</fullName>
    </alternativeName>
</protein>